<name>A0ABT3S3A9_9MICO</name>
<evidence type="ECO:0000256" key="1">
    <source>
        <dbReference type="SAM" id="Phobius"/>
    </source>
</evidence>
<dbReference type="EMBL" id="JAPJDE010000004">
    <property type="protein sequence ID" value="MCX2849308.1"/>
    <property type="molecule type" value="Genomic_DNA"/>
</dbReference>
<comment type="caution">
    <text evidence="2">The sequence shown here is derived from an EMBL/GenBank/DDBJ whole genome shotgun (WGS) entry which is preliminary data.</text>
</comment>
<gene>
    <name evidence="2" type="ORF">ORG12_11550</name>
</gene>
<evidence type="ECO:0008006" key="4">
    <source>
        <dbReference type="Google" id="ProtNLM"/>
    </source>
</evidence>
<feature type="transmembrane region" description="Helical" evidence="1">
    <location>
        <begin position="7"/>
        <end position="27"/>
    </location>
</feature>
<keyword evidence="1" id="KW-0812">Transmembrane</keyword>
<accession>A0ABT3S3A9</accession>
<feature type="transmembrane region" description="Helical" evidence="1">
    <location>
        <begin position="382"/>
        <end position="401"/>
    </location>
</feature>
<feature type="transmembrane region" description="Helical" evidence="1">
    <location>
        <begin position="269"/>
        <end position="291"/>
    </location>
</feature>
<evidence type="ECO:0000313" key="2">
    <source>
        <dbReference type="EMBL" id="MCX2849308.1"/>
    </source>
</evidence>
<dbReference type="Proteomes" id="UP001207276">
    <property type="component" value="Unassembled WGS sequence"/>
</dbReference>
<feature type="transmembrane region" description="Helical" evidence="1">
    <location>
        <begin position="115"/>
        <end position="133"/>
    </location>
</feature>
<dbReference type="RefSeq" id="WP_214518772.1">
    <property type="nucleotide sequence ID" value="NZ_CP104934.1"/>
</dbReference>
<sequence length="451" mass="46690">MDVARRVVGVPLVAVLVGLLTTALAWYRLGPVARNTVWAEDGGVFLRERIAMGPVDTLLHPYAGYLHLLPRLIVDLGYALPPERYAQVVALASCAVVGWVCALVFVLSRDVVRPWPFRLVLAAVPVVLPLAPYEISGNAANLHWFLLVLVPWVFAFRSRSWWGAGALAVVAGVAVLTEPLTALFAPLLLLAWTPRGRTPGASGRWSALPVTVVVVVALAAQGVTALTNPRALATGSPAVVDVLAGYLLRPVAGAWGPDLGAALTAVVEHGWAVVLVPAALLLVVLVAAVVVGPTGTRWMVTALAAGSVAVWWVAVLANHGAGVRWSAPVSAMAALPPQRYAAAAGLLLVSAAVVAAAAALVDAPRWSRVAAGTGGAGRLVGTLAGWCVVTAVVASAVLHVAPADTRRSDGPVWAGQLPAAVEACDADPSLEVARVRSNPWSSPVACSWLSR</sequence>
<keyword evidence="1" id="KW-0472">Membrane</keyword>
<feature type="transmembrane region" description="Helical" evidence="1">
    <location>
        <begin position="85"/>
        <end position="108"/>
    </location>
</feature>
<feature type="transmembrane region" description="Helical" evidence="1">
    <location>
        <begin position="340"/>
        <end position="361"/>
    </location>
</feature>
<keyword evidence="1" id="KW-1133">Transmembrane helix</keyword>
<organism evidence="2 3">
    <name type="scientific">Curtobacterium poinsettiae</name>
    <dbReference type="NCBI Taxonomy" id="159612"/>
    <lineage>
        <taxon>Bacteria</taxon>
        <taxon>Bacillati</taxon>
        <taxon>Actinomycetota</taxon>
        <taxon>Actinomycetes</taxon>
        <taxon>Micrococcales</taxon>
        <taxon>Microbacteriaceae</taxon>
        <taxon>Curtobacterium</taxon>
    </lineage>
</organism>
<feature type="transmembrane region" description="Helical" evidence="1">
    <location>
        <begin position="298"/>
        <end position="320"/>
    </location>
</feature>
<proteinExistence type="predicted"/>
<protein>
    <recommendedName>
        <fullName evidence="4">DUF2029 domain-containing protein</fullName>
    </recommendedName>
</protein>
<feature type="transmembrane region" description="Helical" evidence="1">
    <location>
        <begin position="168"/>
        <end position="193"/>
    </location>
</feature>
<feature type="transmembrane region" description="Helical" evidence="1">
    <location>
        <begin position="205"/>
        <end position="226"/>
    </location>
</feature>
<feature type="transmembrane region" description="Helical" evidence="1">
    <location>
        <begin position="139"/>
        <end position="156"/>
    </location>
</feature>
<reference evidence="2 3" key="1">
    <citation type="submission" date="2022-11" db="EMBL/GenBank/DDBJ databases">
        <title>Taxonomy of Curtobacterium flaccumfaciens.</title>
        <authorList>
            <person name="Osdaghi E."/>
            <person name="Taghavi S.M."/>
            <person name="Hamidizade M."/>
            <person name="Abachi H."/>
            <person name="Fazliarab A."/>
            <person name="Baeyen S."/>
            <person name="Portier P."/>
            <person name="Van Vaerenbergh J."/>
            <person name="Jacques M.-A."/>
        </authorList>
    </citation>
    <scope>NUCLEOTIDE SEQUENCE [LARGE SCALE GENOMIC DNA]</scope>
    <source>
        <strain evidence="2 3">LMG 3715</strain>
    </source>
</reference>
<evidence type="ECO:0000313" key="3">
    <source>
        <dbReference type="Proteomes" id="UP001207276"/>
    </source>
</evidence>
<keyword evidence="3" id="KW-1185">Reference proteome</keyword>